<evidence type="ECO:0000313" key="10">
    <source>
        <dbReference type="Proteomes" id="UP000014760"/>
    </source>
</evidence>
<feature type="domain" description="Major facilitator superfamily (MFS) profile" evidence="7">
    <location>
        <begin position="1"/>
        <end position="161"/>
    </location>
</feature>
<reference evidence="10" key="1">
    <citation type="submission" date="2012-12" db="EMBL/GenBank/DDBJ databases">
        <authorList>
            <person name="Hellsten U."/>
            <person name="Grimwood J."/>
            <person name="Chapman J.A."/>
            <person name="Shapiro H."/>
            <person name="Aerts A."/>
            <person name="Otillar R.P."/>
            <person name="Terry A.Y."/>
            <person name="Boore J.L."/>
            <person name="Simakov O."/>
            <person name="Marletaz F."/>
            <person name="Cho S.-J."/>
            <person name="Edsinger-Gonzales E."/>
            <person name="Havlak P."/>
            <person name="Kuo D.-H."/>
            <person name="Larsson T."/>
            <person name="Lv J."/>
            <person name="Arendt D."/>
            <person name="Savage R."/>
            <person name="Osoegawa K."/>
            <person name="de Jong P."/>
            <person name="Lindberg D.R."/>
            <person name="Seaver E.C."/>
            <person name="Weisblat D.A."/>
            <person name="Putnam N.H."/>
            <person name="Grigoriev I.V."/>
            <person name="Rokhsar D.S."/>
        </authorList>
    </citation>
    <scope>NUCLEOTIDE SEQUENCE</scope>
    <source>
        <strain evidence="10">I ESC-2004</strain>
    </source>
</reference>
<dbReference type="InterPro" id="IPR024989">
    <property type="entry name" value="MFS_assoc_dom"/>
</dbReference>
<dbReference type="Pfam" id="PF12832">
    <property type="entry name" value="MFS_1_like"/>
    <property type="match status" value="1"/>
</dbReference>
<evidence type="ECO:0000256" key="6">
    <source>
        <dbReference type="SAM" id="Phobius"/>
    </source>
</evidence>
<evidence type="ECO:0000256" key="2">
    <source>
        <dbReference type="ARBA" id="ARBA00005241"/>
    </source>
</evidence>
<keyword evidence="4 6" id="KW-1133">Transmembrane helix</keyword>
<dbReference type="SUPFAM" id="SSF103473">
    <property type="entry name" value="MFS general substrate transporter"/>
    <property type="match status" value="1"/>
</dbReference>
<dbReference type="AlphaFoldDB" id="R7V7Z0"/>
<evidence type="ECO:0000256" key="3">
    <source>
        <dbReference type="ARBA" id="ARBA00022692"/>
    </source>
</evidence>
<feature type="transmembrane region" description="Helical" evidence="6">
    <location>
        <begin position="96"/>
        <end position="116"/>
    </location>
</feature>
<sequence>MGIDSVVTCTAEFIAFMIVGPLIRCLGHMGVMYMGLVGYGIRFCVYAVINDPWLVLPADILQGVTFSCIWVSLTAYTAVSVPSASLATVQGILHGVYFGLGNGTGHLIGGLLIGAFGAKVTFFGFSGASFLVLILFIVAQQCSTKPTFKSYGYTDLDRQVD</sequence>
<feature type="transmembrane region" description="Helical" evidence="6">
    <location>
        <begin position="122"/>
        <end position="139"/>
    </location>
</feature>
<comment type="subcellular location">
    <subcellularLocation>
        <location evidence="1">Membrane</location>
        <topology evidence="1">Multi-pass membrane protein</topology>
    </subcellularLocation>
</comment>
<name>R7V7Z0_CAPTE</name>
<dbReference type="OMA" id="CTADDEY"/>
<dbReference type="PROSITE" id="PS50850">
    <property type="entry name" value="MFS"/>
    <property type="match status" value="1"/>
</dbReference>
<dbReference type="PANTHER" id="PTHR16172">
    <property type="entry name" value="MAJOR FACILITATOR SUPERFAMILY DOMAIN-CONTAINING PROTEIN 6-LIKE"/>
    <property type="match status" value="1"/>
</dbReference>
<protein>
    <recommendedName>
        <fullName evidence="7">Major facilitator superfamily (MFS) profile domain-containing protein</fullName>
    </recommendedName>
</protein>
<feature type="transmembrane region" description="Helical" evidence="6">
    <location>
        <begin position="69"/>
        <end position="89"/>
    </location>
</feature>
<dbReference type="GO" id="GO:0016020">
    <property type="term" value="C:membrane"/>
    <property type="evidence" value="ECO:0007669"/>
    <property type="project" value="UniProtKB-SubCell"/>
</dbReference>
<keyword evidence="5 6" id="KW-0472">Membrane</keyword>
<dbReference type="EMBL" id="AMQN01040219">
    <property type="status" value="NOT_ANNOTATED_CDS"/>
    <property type="molecule type" value="Genomic_DNA"/>
</dbReference>
<evidence type="ECO:0000313" key="9">
    <source>
        <dbReference type="EnsemblMetazoa" id="CapteP223013"/>
    </source>
</evidence>
<evidence type="ECO:0000259" key="7">
    <source>
        <dbReference type="PROSITE" id="PS50850"/>
    </source>
</evidence>
<proteinExistence type="inferred from homology"/>
<dbReference type="InterPro" id="IPR051717">
    <property type="entry name" value="MFS_MFSD6"/>
</dbReference>
<keyword evidence="10" id="KW-1185">Reference proteome</keyword>
<dbReference type="EnsemblMetazoa" id="CapteT223013">
    <property type="protein sequence ID" value="CapteP223013"/>
    <property type="gene ID" value="CapteG223013"/>
</dbReference>
<dbReference type="InterPro" id="IPR036259">
    <property type="entry name" value="MFS_trans_sf"/>
</dbReference>
<reference evidence="9" key="3">
    <citation type="submission" date="2015-06" db="UniProtKB">
        <authorList>
            <consortium name="EnsemblMetazoa"/>
        </authorList>
    </citation>
    <scope>IDENTIFICATION</scope>
</reference>
<dbReference type="GO" id="GO:0022857">
    <property type="term" value="F:transmembrane transporter activity"/>
    <property type="evidence" value="ECO:0007669"/>
    <property type="project" value="InterPro"/>
</dbReference>
<dbReference type="Gene3D" id="1.20.1250.20">
    <property type="entry name" value="MFS general substrate transporter like domains"/>
    <property type="match status" value="1"/>
</dbReference>
<dbReference type="EMBL" id="KB296357">
    <property type="protein sequence ID" value="ELU11870.1"/>
    <property type="molecule type" value="Genomic_DNA"/>
</dbReference>
<evidence type="ECO:0000256" key="5">
    <source>
        <dbReference type="ARBA" id="ARBA00023136"/>
    </source>
</evidence>
<reference evidence="8 10" key="2">
    <citation type="journal article" date="2013" name="Nature">
        <title>Insights into bilaterian evolution from three spiralian genomes.</title>
        <authorList>
            <person name="Simakov O."/>
            <person name="Marletaz F."/>
            <person name="Cho S.J."/>
            <person name="Edsinger-Gonzales E."/>
            <person name="Havlak P."/>
            <person name="Hellsten U."/>
            <person name="Kuo D.H."/>
            <person name="Larsson T."/>
            <person name="Lv J."/>
            <person name="Arendt D."/>
            <person name="Savage R."/>
            <person name="Osoegawa K."/>
            <person name="de Jong P."/>
            <person name="Grimwood J."/>
            <person name="Chapman J.A."/>
            <person name="Shapiro H."/>
            <person name="Aerts A."/>
            <person name="Otillar R.P."/>
            <person name="Terry A.Y."/>
            <person name="Boore J.L."/>
            <person name="Grigoriev I.V."/>
            <person name="Lindberg D.R."/>
            <person name="Seaver E.C."/>
            <person name="Weisblat D.A."/>
            <person name="Putnam N.H."/>
            <person name="Rokhsar D.S."/>
        </authorList>
    </citation>
    <scope>NUCLEOTIDE SEQUENCE</scope>
    <source>
        <strain evidence="8 10">I ESC-2004</strain>
    </source>
</reference>
<dbReference type="STRING" id="283909.R7V7Z0"/>
<evidence type="ECO:0000256" key="4">
    <source>
        <dbReference type="ARBA" id="ARBA00022989"/>
    </source>
</evidence>
<comment type="similarity">
    <text evidence="2">Belongs to the major facilitator superfamily. MFSD6 family.</text>
</comment>
<evidence type="ECO:0000256" key="1">
    <source>
        <dbReference type="ARBA" id="ARBA00004141"/>
    </source>
</evidence>
<gene>
    <name evidence="8" type="ORF">CAPTEDRAFT_223013</name>
</gene>
<dbReference type="PANTHER" id="PTHR16172:SF2">
    <property type="entry name" value="MAJOR FACILITATOR SUPERFAMILY DOMAIN-CONTAINING PROTEIN 6"/>
    <property type="match status" value="1"/>
</dbReference>
<organism evidence="8">
    <name type="scientific">Capitella teleta</name>
    <name type="common">Polychaete worm</name>
    <dbReference type="NCBI Taxonomy" id="283909"/>
    <lineage>
        <taxon>Eukaryota</taxon>
        <taxon>Metazoa</taxon>
        <taxon>Spiralia</taxon>
        <taxon>Lophotrochozoa</taxon>
        <taxon>Annelida</taxon>
        <taxon>Polychaeta</taxon>
        <taxon>Sedentaria</taxon>
        <taxon>Scolecida</taxon>
        <taxon>Capitellidae</taxon>
        <taxon>Capitella</taxon>
    </lineage>
</organism>
<evidence type="ECO:0000313" key="8">
    <source>
        <dbReference type="EMBL" id="ELU11870.1"/>
    </source>
</evidence>
<dbReference type="HOGENOM" id="CLU_1645319_0_0_1"/>
<dbReference type="OrthoDB" id="5989317at2759"/>
<dbReference type="Proteomes" id="UP000014760">
    <property type="component" value="Unassembled WGS sequence"/>
</dbReference>
<accession>R7V7Z0</accession>
<dbReference type="InterPro" id="IPR020846">
    <property type="entry name" value="MFS_dom"/>
</dbReference>
<keyword evidence="3 6" id="KW-0812">Transmembrane</keyword>